<feature type="compositionally biased region" description="Polar residues" evidence="2">
    <location>
        <begin position="13"/>
        <end position="22"/>
    </location>
</feature>
<evidence type="ECO:0000256" key="2">
    <source>
        <dbReference type="SAM" id="MobiDB-lite"/>
    </source>
</evidence>
<feature type="compositionally biased region" description="Polar residues" evidence="2">
    <location>
        <begin position="650"/>
        <end position="679"/>
    </location>
</feature>
<evidence type="ECO:0000313" key="5">
    <source>
        <dbReference type="EMBL" id="RAW36108.1"/>
    </source>
</evidence>
<feature type="domain" description="KATNIP" evidence="3">
    <location>
        <begin position="480"/>
        <end position="616"/>
    </location>
</feature>
<feature type="domain" description="KATNIP" evidence="3">
    <location>
        <begin position="885"/>
        <end position="1025"/>
    </location>
</feature>
<feature type="region of interest" description="Disordered" evidence="2">
    <location>
        <begin position="166"/>
        <end position="223"/>
    </location>
</feature>
<proteinExistence type="predicted"/>
<reference evidence="4" key="2">
    <citation type="submission" date="2018-10" db="EMBL/GenBank/DDBJ databases">
        <title>Effector identification in a new, highly contiguous assembly of the strawberry crown rot pathogen Phytophthora cactorum.</title>
        <authorList>
            <person name="Armitage A.D."/>
            <person name="Nellist C.F."/>
            <person name="Bates H."/>
            <person name="Vickerstaff R.J."/>
            <person name="Harrison R.J."/>
        </authorList>
    </citation>
    <scope>NUCLEOTIDE SEQUENCE</scope>
    <source>
        <strain evidence="4">4040</strain>
    </source>
</reference>
<dbReference type="VEuPathDB" id="FungiDB:PC110_g7618"/>
<organism evidence="5 6">
    <name type="scientific">Phytophthora cactorum</name>
    <dbReference type="NCBI Taxonomy" id="29920"/>
    <lineage>
        <taxon>Eukaryota</taxon>
        <taxon>Sar</taxon>
        <taxon>Stramenopiles</taxon>
        <taxon>Oomycota</taxon>
        <taxon>Peronosporomycetes</taxon>
        <taxon>Peronosporales</taxon>
        <taxon>Peronosporaceae</taxon>
        <taxon>Phytophthora</taxon>
    </lineage>
</organism>
<feature type="region of interest" description="Disordered" evidence="2">
    <location>
        <begin position="795"/>
        <end position="816"/>
    </location>
</feature>
<feature type="region of interest" description="Disordered" evidence="2">
    <location>
        <begin position="1"/>
        <end position="30"/>
    </location>
</feature>
<feature type="compositionally biased region" description="Basic and acidic residues" evidence="2">
    <location>
        <begin position="1138"/>
        <end position="1150"/>
    </location>
</feature>
<feature type="compositionally biased region" description="Basic and acidic residues" evidence="2">
    <location>
        <begin position="1"/>
        <end position="12"/>
    </location>
</feature>
<dbReference type="PANTHER" id="PTHR21534">
    <property type="entry name" value="KATANIN-INTERACTING PROTEIN"/>
    <property type="match status" value="1"/>
</dbReference>
<feature type="region of interest" description="Disordered" evidence="2">
    <location>
        <begin position="407"/>
        <end position="435"/>
    </location>
</feature>
<evidence type="ECO:0000313" key="6">
    <source>
        <dbReference type="Proteomes" id="UP000251314"/>
    </source>
</evidence>
<feature type="region of interest" description="Disordered" evidence="2">
    <location>
        <begin position="71"/>
        <end position="135"/>
    </location>
</feature>
<dbReference type="STRING" id="29920.A0A329SK81"/>
<dbReference type="Proteomes" id="UP000736787">
    <property type="component" value="Unassembled WGS sequence"/>
</dbReference>
<sequence length="1637" mass="184616">MAERKRWDKQQDFHPSSGSSTPDAKADPVLTKQLQYIKVLEERNRVKKRLAAASKRNDRLQEREEAFVTAFNVPKRAAQPTSSSSLSSRNTRSATSILPTKLPGKREEAKLSKCRSAPSTTLNFAASGDEEKDHNQVRRAKWNRPQAPMGVAVQHHDGVPLFRLTTQEETSEEKEGEDEEENYLEESFEEFEEEDEREYSRGRVEELVIEDNEEEEDNDATVEKVDLSKTTKELFAIIQHLSRSKQRALVDVLHKFQSSDQDENDVKVLEKSIGDPALWKEITSALNPSATETVNDTSVATSGASVTPVNTLIEEQLRLEDEYANEVKERLTREREEKQRLIKEAEERRAKMIKQLEDDEREIDRLMEVKRQERLAKLRALQEEADAAEPVSVSSVVALLSTAKLDDQAESTRTKKTEVKSKKRRESHDISLVDEELHADAKISSKASEQSGMAAQRASKESVPMVPRLNLSFTTSLKPTARSESHEIHVKLLSTWGRTRAVGLTQICVYDLNGEELSVDLETLQLYDQPTGRPLPKTNDMVRGLQRLFSGIAQTNAEKEMWLGRLGDSGVLLLRFEVTSTPSKLCVWNYNSRTHTACTRDIEVLVSGKSVWTGSLLETFGDKDDNTCTWIDLLATTRKTSRTSRHEESSISTDRSGAKSSTRWSDTLLSEQQSTQMDESNSEKPMWLSGSISSSLLTERLPAISRSSDLDSWNADEKPLSGSITSRRRQGKLLYSAQSDAENVRTNDVRPDRTEMKYSSQAIEELKHEKPHYQQPAAPALASLSSWDSLEKFSKTNRSRLAQPTNSEESTTIGAETNDERYENKLKPSSSRTMFTTSALLTELRQGPTTSNLTSVSPYPEAVNLPSSEPVFDTRERIASGVDYHETIADIPVLPSGKWLQIEILSTWGDPYYVGLNGVEVFNHRGELVKFRDPESQVTACPESINELEENTDDPRVPRNLVDGVNFTCDDFHMWLAPFTPGQAHYVLLELDATVSVSMIRIWNYNKSRTHTCRGVREARILFYDKSPSGIESQILDRNAGNVIFEGEIRQAPGLVGADSMEISNEVILFTQEPVILEAIEANDEALRTLAREQQREDEDVRAIVDTVHRSMELRRPQTSDAGSRTVEKNPKNQESNDENHHLRLGRDGRPMTMASRDPRLRTSIFDSWLAEEPQQIYPDAAKVNEGLSVMRDSNDESTFDEKLPRGRRLTLQLHSTWGDGNYIGLTQVEVLVGSRGTLISLDIDNLDAKPRDLASLGYIGDPRTLDKLIDGEATTCDDTHMWLVPIESGTVPEVRIELKSAQYFYGLRVWNYNKSPEDTYRGVKQLVVKLDGVIISPKDTGYLLRKAPGVADFDFGQLLKFSDVEGLNKTPSYSERVRYPFTTRAYRTPIIRQDYEAPLYPQGFLLKIICWTTWGDPYYLGLNGLELYDFSGARIVDKPTIITAVPYSVSEMDNSRQQDTRIPENLVSALDKNTWEAHDAWLAPLASSLGNQHGNIVYIGFDTPVVLSMIKFWNYSKTPERGVKDVDIYLDDMHLFSGTLKKAPMADIHATSSRFGKVHKVTEQFGQPVLFSSSQAQVDAEKRNVYYCGVEEQDVLGINEGQVMQESRAMYRKPDPGAEGVVVDLDLRPMTAVCRQ</sequence>
<protein>
    <recommendedName>
        <fullName evidence="3">KATNIP domain-containing protein</fullName>
    </recommendedName>
</protein>
<evidence type="ECO:0000256" key="1">
    <source>
        <dbReference type="SAM" id="Coils"/>
    </source>
</evidence>
<reference evidence="5 6" key="1">
    <citation type="submission" date="2018-01" db="EMBL/GenBank/DDBJ databases">
        <title>Draft genome of the strawberry crown rot pathogen Phytophthora cactorum.</title>
        <authorList>
            <person name="Armitage A.D."/>
            <person name="Lysoe E."/>
            <person name="Nellist C.F."/>
            <person name="Harrison R.J."/>
            <person name="Brurberg M.B."/>
        </authorList>
    </citation>
    <scope>NUCLEOTIDE SEQUENCE [LARGE SCALE GENOMIC DNA]</scope>
    <source>
        <strain evidence="5 6">10300</strain>
    </source>
</reference>
<feature type="compositionally biased region" description="Low complexity" evidence="2">
    <location>
        <begin position="76"/>
        <end position="96"/>
    </location>
</feature>
<dbReference type="Pfam" id="PF14652">
    <property type="entry name" value="DUF4457"/>
    <property type="match status" value="3"/>
</dbReference>
<evidence type="ECO:0000259" key="3">
    <source>
        <dbReference type="Pfam" id="PF14652"/>
    </source>
</evidence>
<feature type="region of interest" description="Disordered" evidence="2">
    <location>
        <begin position="642"/>
        <end position="686"/>
    </location>
</feature>
<dbReference type="InterPro" id="IPR027859">
    <property type="entry name" value="KATNIP_dom"/>
</dbReference>
<dbReference type="PANTHER" id="PTHR21534:SF0">
    <property type="entry name" value="KATANIN-INTERACTING PROTEIN"/>
    <property type="match status" value="1"/>
</dbReference>
<feature type="region of interest" description="Disordered" evidence="2">
    <location>
        <begin position="1111"/>
        <end position="1155"/>
    </location>
</feature>
<feature type="compositionally biased region" description="Polar residues" evidence="2">
    <location>
        <begin position="799"/>
        <end position="815"/>
    </location>
</feature>
<comment type="caution">
    <text evidence="5">The sequence shown here is derived from an EMBL/GenBank/DDBJ whole genome shotgun (WGS) entry which is preliminary data.</text>
</comment>
<dbReference type="OrthoDB" id="304622at2759"/>
<evidence type="ECO:0000313" key="4">
    <source>
        <dbReference type="EMBL" id="KAG2933020.1"/>
    </source>
</evidence>
<name>A0A329SK81_9STRA</name>
<dbReference type="EMBL" id="MJFZ01000149">
    <property type="protein sequence ID" value="RAW36108.1"/>
    <property type="molecule type" value="Genomic_DNA"/>
</dbReference>
<feature type="compositionally biased region" description="Acidic residues" evidence="2">
    <location>
        <begin position="207"/>
        <end position="220"/>
    </location>
</feature>
<keyword evidence="6" id="KW-1185">Reference proteome</keyword>
<accession>A0A329SK81</accession>
<gene>
    <name evidence="5" type="ORF">PC110_g7618</name>
    <name evidence="4" type="ORF">PC117_g12969</name>
</gene>
<feature type="coiled-coil region" evidence="1">
    <location>
        <begin position="324"/>
        <end position="376"/>
    </location>
</feature>
<dbReference type="InterPro" id="IPR026704">
    <property type="entry name" value="KATNIP"/>
</dbReference>
<feature type="compositionally biased region" description="Acidic residues" evidence="2">
    <location>
        <begin position="169"/>
        <end position="197"/>
    </location>
</feature>
<dbReference type="EMBL" id="RCMK01000369">
    <property type="protein sequence ID" value="KAG2933020.1"/>
    <property type="molecule type" value="Genomic_DNA"/>
</dbReference>
<dbReference type="Proteomes" id="UP000251314">
    <property type="component" value="Unassembled WGS sequence"/>
</dbReference>
<feature type="domain" description="KATNIP" evidence="3">
    <location>
        <begin position="1212"/>
        <end position="1544"/>
    </location>
</feature>
<keyword evidence="1" id="KW-0175">Coiled coil</keyword>